<dbReference type="PANTHER" id="PTHR42795">
    <property type="entry name" value="ALANINE DEHYDROGENASE"/>
    <property type="match status" value="1"/>
</dbReference>
<dbReference type="EMBL" id="CP078145">
    <property type="protein sequence ID" value="QXN88298.1"/>
    <property type="molecule type" value="Genomic_DNA"/>
</dbReference>
<reference evidence="4 5" key="1">
    <citation type="submission" date="2021-07" db="EMBL/GenBank/DDBJ databases">
        <title>Whole Genome Sequence of Nocardia Iowensis.</title>
        <authorList>
            <person name="Lamm A."/>
            <person name="Collins-Fairclough A.M."/>
            <person name="Bunk B."/>
            <person name="Sproer C."/>
        </authorList>
    </citation>
    <scope>NUCLEOTIDE SEQUENCE [LARGE SCALE GENOMIC DNA]</scope>
    <source>
        <strain evidence="4 5">NRRL 5646</strain>
    </source>
</reference>
<dbReference type="Proteomes" id="UP000694257">
    <property type="component" value="Chromosome"/>
</dbReference>
<dbReference type="Pfam" id="PF01262">
    <property type="entry name" value="AlaDh_PNT_C"/>
    <property type="match status" value="1"/>
</dbReference>
<dbReference type="RefSeq" id="WP_218469181.1">
    <property type="nucleotide sequence ID" value="NZ_BAABJN010000008.1"/>
</dbReference>
<dbReference type="SMART" id="SM01002">
    <property type="entry name" value="AlaDh_PNT_C"/>
    <property type="match status" value="1"/>
</dbReference>
<protein>
    <recommendedName>
        <fullName evidence="6">Alanine dehydrogenase</fullName>
    </recommendedName>
</protein>
<dbReference type="InterPro" id="IPR007698">
    <property type="entry name" value="AlaDH/PNT_NAD(H)-bd"/>
</dbReference>
<keyword evidence="1" id="KW-0560">Oxidoreductase</keyword>
<keyword evidence="5" id="KW-1185">Reference proteome</keyword>
<name>A0ABX8RFB2_NOCIO</name>
<gene>
    <name evidence="4" type="ORF">KV110_22090</name>
</gene>
<evidence type="ECO:0000259" key="2">
    <source>
        <dbReference type="SMART" id="SM01002"/>
    </source>
</evidence>
<evidence type="ECO:0008006" key="6">
    <source>
        <dbReference type="Google" id="ProtNLM"/>
    </source>
</evidence>
<dbReference type="PANTHER" id="PTHR42795:SF1">
    <property type="entry name" value="ALANINE DEHYDROGENASE"/>
    <property type="match status" value="1"/>
</dbReference>
<evidence type="ECO:0000313" key="4">
    <source>
        <dbReference type="EMBL" id="QXN88298.1"/>
    </source>
</evidence>
<evidence type="ECO:0000313" key="5">
    <source>
        <dbReference type="Proteomes" id="UP000694257"/>
    </source>
</evidence>
<dbReference type="InterPro" id="IPR007886">
    <property type="entry name" value="AlaDH/PNT_N"/>
</dbReference>
<dbReference type="SMART" id="SM01003">
    <property type="entry name" value="AlaDh_PNT_N"/>
    <property type="match status" value="1"/>
</dbReference>
<feature type="domain" description="Alanine dehydrogenase/pyridine nucleotide transhydrogenase NAD(H)-binding" evidence="2">
    <location>
        <begin position="155"/>
        <end position="305"/>
    </location>
</feature>
<feature type="domain" description="Alanine dehydrogenase/pyridine nucleotide transhydrogenase N-terminal" evidence="3">
    <location>
        <begin position="13"/>
        <end position="143"/>
    </location>
</feature>
<evidence type="ECO:0000256" key="1">
    <source>
        <dbReference type="ARBA" id="ARBA00023002"/>
    </source>
</evidence>
<sequence length="374" mass="39708">MNPHQRRSGTPIGFPIDRTDNNRPILLTPALADQLTGAGFTVLTEPGIGARFGISDDEYATHRVSFADAATVWSCPLLMKYKAFEPAEIRMLRTDQTVAAVFHAEGRPDITSALLESGVRAYSYEFLHEDNQFPMMRAGGRIAGIQSVLYAAHYLQTSEGGRGVLLADVPGCPVPRVLVIGSGNVGTSAAETAVSLGCDVVVLCHSAASLRRFQARTGGTIRAEVNDAATLAREIREADAVIGAILISTYSTPAMIAEQHVRTMKPGAVIVDATAGYGDGYLPTAGPVQRPGDPARIVHGVGHVKVDVLPSVVPLTATFAYTTNAAPYLLRLARAVLHGGPDPAIESALITEAGRVRHPVLEEHMGYLESGLVR</sequence>
<proteinExistence type="predicted"/>
<evidence type="ECO:0000259" key="3">
    <source>
        <dbReference type="SMART" id="SM01003"/>
    </source>
</evidence>
<organism evidence="4 5">
    <name type="scientific">Nocardia iowensis</name>
    <dbReference type="NCBI Taxonomy" id="204891"/>
    <lineage>
        <taxon>Bacteria</taxon>
        <taxon>Bacillati</taxon>
        <taxon>Actinomycetota</taxon>
        <taxon>Actinomycetes</taxon>
        <taxon>Mycobacteriales</taxon>
        <taxon>Nocardiaceae</taxon>
        <taxon>Nocardia</taxon>
    </lineage>
</organism>
<accession>A0ABX8RFB2</accession>
<dbReference type="Pfam" id="PF05222">
    <property type="entry name" value="AlaDh_PNT_N"/>
    <property type="match status" value="1"/>
</dbReference>